<dbReference type="GO" id="GO:0034632">
    <property type="term" value="F:retinol transmembrane transporter activity"/>
    <property type="evidence" value="ECO:0007669"/>
    <property type="project" value="InterPro"/>
</dbReference>
<feature type="transmembrane region" description="Helical" evidence="11">
    <location>
        <begin position="178"/>
        <end position="202"/>
    </location>
</feature>
<dbReference type="Proteomes" id="UP001221898">
    <property type="component" value="Unassembled WGS sequence"/>
</dbReference>
<dbReference type="GO" id="GO:0005886">
    <property type="term" value="C:plasma membrane"/>
    <property type="evidence" value="ECO:0007669"/>
    <property type="project" value="UniProtKB-SubCell"/>
</dbReference>
<keyword evidence="10" id="KW-0675">Receptor</keyword>
<keyword evidence="6" id="KW-0845">Vitamin A</keyword>
<keyword evidence="4" id="KW-1003">Cell membrane</keyword>
<evidence type="ECO:0000256" key="7">
    <source>
        <dbReference type="ARBA" id="ARBA00022989"/>
    </source>
</evidence>
<comment type="caution">
    <text evidence="12">The sequence shown here is derived from an EMBL/GenBank/DDBJ whole genome shotgun (WGS) entry which is preliminary data.</text>
</comment>
<feature type="transmembrane region" description="Helical" evidence="11">
    <location>
        <begin position="270"/>
        <end position="295"/>
    </location>
</feature>
<dbReference type="PANTHER" id="PTHR21444:SF16">
    <property type="entry name" value="RECEPTOR FOR RETINOL UPTAKE STRA6"/>
    <property type="match status" value="1"/>
</dbReference>
<proteinExistence type="predicted"/>
<dbReference type="InterPro" id="IPR026612">
    <property type="entry name" value="STRA6-like"/>
</dbReference>
<dbReference type="GO" id="GO:0071939">
    <property type="term" value="P:vitamin A import into cell"/>
    <property type="evidence" value="ECO:0007669"/>
    <property type="project" value="TreeGrafter"/>
</dbReference>
<evidence type="ECO:0000256" key="3">
    <source>
        <dbReference type="ARBA" id="ARBA00022448"/>
    </source>
</evidence>
<dbReference type="GO" id="GO:0019841">
    <property type="term" value="F:retinol binding"/>
    <property type="evidence" value="ECO:0007669"/>
    <property type="project" value="UniProtKB-KW"/>
</dbReference>
<feature type="transmembrane region" description="Helical" evidence="11">
    <location>
        <begin position="485"/>
        <end position="507"/>
    </location>
</feature>
<keyword evidence="8" id="KW-0683">Retinol-binding</keyword>
<evidence type="ECO:0000256" key="2">
    <source>
        <dbReference type="ARBA" id="ARBA00014411"/>
    </source>
</evidence>
<accession>A0AAD7TAW3</accession>
<evidence type="ECO:0000256" key="1">
    <source>
        <dbReference type="ARBA" id="ARBA00004651"/>
    </source>
</evidence>
<keyword evidence="7 11" id="KW-1133">Transmembrane helix</keyword>
<dbReference type="AlphaFoldDB" id="A0AAD7TAW3"/>
<organism evidence="12 13">
    <name type="scientific">Aldrovandia affinis</name>
    <dbReference type="NCBI Taxonomy" id="143900"/>
    <lineage>
        <taxon>Eukaryota</taxon>
        <taxon>Metazoa</taxon>
        <taxon>Chordata</taxon>
        <taxon>Craniata</taxon>
        <taxon>Vertebrata</taxon>
        <taxon>Euteleostomi</taxon>
        <taxon>Actinopterygii</taxon>
        <taxon>Neopterygii</taxon>
        <taxon>Teleostei</taxon>
        <taxon>Notacanthiformes</taxon>
        <taxon>Halosauridae</taxon>
        <taxon>Aldrovandia</taxon>
    </lineage>
</organism>
<keyword evidence="9 11" id="KW-0472">Membrane</keyword>
<keyword evidence="3" id="KW-0813">Transport</keyword>
<feature type="transmembrane region" description="Helical" evidence="11">
    <location>
        <begin position="118"/>
        <end position="135"/>
    </location>
</feature>
<dbReference type="Pfam" id="PF14752">
    <property type="entry name" value="RBP_receptor"/>
    <property type="match status" value="1"/>
</dbReference>
<keyword evidence="5 11" id="KW-0812">Transmembrane</keyword>
<comment type="subcellular location">
    <subcellularLocation>
        <location evidence="1">Cell membrane</location>
        <topology evidence="1">Multi-pass membrane protein</topology>
    </subcellularLocation>
</comment>
<evidence type="ECO:0000256" key="9">
    <source>
        <dbReference type="ARBA" id="ARBA00023136"/>
    </source>
</evidence>
<dbReference type="PANTHER" id="PTHR21444">
    <property type="entry name" value="COILED-COIL DOMAIN-CONTAINING PROTEIN 180"/>
    <property type="match status" value="1"/>
</dbReference>
<feature type="transmembrane region" description="Helical" evidence="11">
    <location>
        <begin position="333"/>
        <end position="357"/>
    </location>
</feature>
<evidence type="ECO:0000256" key="11">
    <source>
        <dbReference type="SAM" id="Phobius"/>
    </source>
</evidence>
<feature type="transmembrane region" description="Helical" evidence="11">
    <location>
        <begin position="406"/>
        <end position="434"/>
    </location>
</feature>
<evidence type="ECO:0000256" key="8">
    <source>
        <dbReference type="ARBA" id="ARBA00023072"/>
    </source>
</evidence>
<evidence type="ECO:0000313" key="13">
    <source>
        <dbReference type="Proteomes" id="UP001221898"/>
    </source>
</evidence>
<gene>
    <name evidence="12" type="ORF">AAFF_G00224450</name>
</gene>
<feature type="transmembrane region" description="Helical" evidence="11">
    <location>
        <begin position="440"/>
        <end position="464"/>
    </location>
</feature>
<feature type="transmembrane region" description="Helical" evidence="11">
    <location>
        <begin position="84"/>
        <end position="106"/>
    </location>
</feature>
<dbReference type="EMBL" id="JAINUG010000003">
    <property type="protein sequence ID" value="KAJ8417602.1"/>
    <property type="molecule type" value="Genomic_DNA"/>
</dbReference>
<evidence type="ECO:0000256" key="5">
    <source>
        <dbReference type="ARBA" id="ARBA00022692"/>
    </source>
</evidence>
<sequence length="656" mass="73063">MNESDYDYPDWTESQGPIRPPVEVILPCDPTADDKLFHICIAAVSLVVMLILIVDRRQNPSHRKGVAGLLSPVNFLNQTQPKGVALAVFGILFCELSVVVLSPNPLPFVRDPAPESKGYWRILSLFYYPALYYPLLACATLRSQASCVMGSLLTWAHLGVLVWQKADCPKTPQIYKYYTLLASVPQIACLVFLSVHYPLLLLRGWRKSGAMETGDADEGLDSSYYKDYVKKILKKCPSKPGTAKPTLCQRVSNTVRAYVYTPEEVFRIPVLLAVSVAVSFIAIYQLALLLVSAVVPTLHIARAGVDQDIAFVLAGFNIHLSDDRAEVVKIVVYYIWCVEVCYLSAMTLSCLISLVMLMRSMVLHRSNLKALYRGDVNNVYSHQRSTRPARPALVCWMGFTSYQAALVCIGMVIQTIVFFICLLLAVFLLLIPILHGQNLILFRLLLGTWPYWLTLLLVLILPHVAARFAFVKKDAGTIDLDNRSALFLLTYLLFPVNVLVGALLGAWRVVVSALYNIVHLGRMDISLLNRGVEPFDPGYHCYVHYLRVEVSQSHPVLKAFCGMLLQSIRKDSRVGQKMPDFEEGIQLVGPEKRQTRAAAARKARARWLLLLTLLNNPSLVSCRKHLQRPIVDGGVQNGTLNHTAVNAPTADAGGKD</sequence>
<feature type="transmembrane region" description="Helical" evidence="11">
    <location>
        <begin position="147"/>
        <end position="166"/>
    </location>
</feature>
<evidence type="ECO:0000256" key="4">
    <source>
        <dbReference type="ARBA" id="ARBA00022475"/>
    </source>
</evidence>
<keyword evidence="13" id="KW-1185">Reference proteome</keyword>
<reference evidence="12" key="1">
    <citation type="journal article" date="2023" name="Science">
        <title>Genome structures resolve the early diversification of teleost fishes.</title>
        <authorList>
            <person name="Parey E."/>
            <person name="Louis A."/>
            <person name="Montfort J."/>
            <person name="Bouchez O."/>
            <person name="Roques C."/>
            <person name="Iampietro C."/>
            <person name="Lluch J."/>
            <person name="Castinel A."/>
            <person name="Donnadieu C."/>
            <person name="Desvignes T."/>
            <person name="Floi Bucao C."/>
            <person name="Jouanno E."/>
            <person name="Wen M."/>
            <person name="Mejri S."/>
            <person name="Dirks R."/>
            <person name="Jansen H."/>
            <person name="Henkel C."/>
            <person name="Chen W.J."/>
            <person name="Zahm M."/>
            <person name="Cabau C."/>
            <person name="Klopp C."/>
            <person name="Thompson A.W."/>
            <person name="Robinson-Rechavi M."/>
            <person name="Braasch I."/>
            <person name="Lecointre G."/>
            <person name="Bobe J."/>
            <person name="Postlethwait J.H."/>
            <person name="Berthelot C."/>
            <person name="Roest Crollius H."/>
            <person name="Guiguen Y."/>
        </authorList>
    </citation>
    <scope>NUCLEOTIDE SEQUENCE</scope>
    <source>
        <strain evidence="12">NC1722</strain>
    </source>
</reference>
<dbReference type="GO" id="GO:0016918">
    <property type="term" value="F:retinal binding"/>
    <property type="evidence" value="ECO:0007669"/>
    <property type="project" value="UniProtKB-KW"/>
</dbReference>
<feature type="transmembrane region" description="Helical" evidence="11">
    <location>
        <begin position="36"/>
        <end position="54"/>
    </location>
</feature>
<evidence type="ECO:0000256" key="6">
    <source>
        <dbReference type="ARBA" id="ARBA00022893"/>
    </source>
</evidence>
<protein>
    <recommendedName>
        <fullName evidence="2">Receptor for retinol uptake STRA6</fullName>
    </recommendedName>
</protein>
<evidence type="ECO:0000256" key="10">
    <source>
        <dbReference type="ARBA" id="ARBA00023170"/>
    </source>
</evidence>
<dbReference type="GO" id="GO:0038023">
    <property type="term" value="F:signaling receptor activity"/>
    <property type="evidence" value="ECO:0007669"/>
    <property type="project" value="InterPro"/>
</dbReference>
<name>A0AAD7TAW3_9TELE</name>
<evidence type="ECO:0000313" key="12">
    <source>
        <dbReference type="EMBL" id="KAJ8417602.1"/>
    </source>
</evidence>